<feature type="transmembrane region" description="Helical" evidence="1">
    <location>
        <begin position="171"/>
        <end position="190"/>
    </location>
</feature>
<accession>A0ABP0JD56</accession>
<dbReference type="InterPro" id="IPR036188">
    <property type="entry name" value="FAD/NAD-bd_sf"/>
</dbReference>
<dbReference type="PANTHER" id="PTHR42923">
    <property type="entry name" value="PROTOPORPHYRINOGEN OXIDASE"/>
    <property type="match status" value="1"/>
</dbReference>
<dbReference type="Pfam" id="PF13450">
    <property type="entry name" value="NAD_binding_8"/>
    <property type="match status" value="1"/>
</dbReference>
<dbReference type="InterPro" id="IPR029063">
    <property type="entry name" value="SAM-dependent_MTases_sf"/>
</dbReference>
<dbReference type="Gene3D" id="3.90.660.50">
    <property type="match status" value="1"/>
</dbReference>
<dbReference type="EMBL" id="CAXAMN010005102">
    <property type="protein sequence ID" value="CAK9012286.1"/>
    <property type="molecule type" value="Genomic_DNA"/>
</dbReference>
<keyword evidence="3" id="KW-1185">Reference proteome</keyword>
<feature type="transmembrane region" description="Helical" evidence="1">
    <location>
        <begin position="12"/>
        <end position="30"/>
    </location>
</feature>
<dbReference type="Gene3D" id="3.40.50.150">
    <property type="entry name" value="Vaccinia Virus protein VP39"/>
    <property type="match status" value="1"/>
</dbReference>
<protein>
    <recommendedName>
        <fullName evidence="4">Amine oxidase</fullName>
    </recommendedName>
</protein>
<keyword evidence="1" id="KW-1133">Transmembrane helix</keyword>
<feature type="transmembrane region" description="Helical" evidence="1">
    <location>
        <begin position="226"/>
        <end position="244"/>
    </location>
</feature>
<feature type="transmembrane region" description="Helical" evidence="1">
    <location>
        <begin position="108"/>
        <end position="128"/>
    </location>
</feature>
<feature type="transmembrane region" description="Helical" evidence="1">
    <location>
        <begin position="37"/>
        <end position="55"/>
    </location>
</feature>
<dbReference type="InterPro" id="IPR050464">
    <property type="entry name" value="Zeta_carotene_desat/Oxidored"/>
</dbReference>
<keyword evidence="1" id="KW-0812">Transmembrane</keyword>
<evidence type="ECO:0008006" key="4">
    <source>
        <dbReference type="Google" id="ProtNLM"/>
    </source>
</evidence>
<evidence type="ECO:0000256" key="1">
    <source>
        <dbReference type="SAM" id="Phobius"/>
    </source>
</evidence>
<proteinExistence type="predicted"/>
<evidence type="ECO:0000313" key="2">
    <source>
        <dbReference type="EMBL" id="CAK9012286.1"/>
    </source>
</evidence>
<evidence type="ECO:0000313" key="3">
    <source>
        <dbReference type="Proteomes" id="UP001642484"/>
    </source>
</evidence>
<organism evidence="2 3">
    <name type="scientific">Durusdinium trenchii</name>
    <dbReference type="NCBI Taxonomy" id="1381693"/>
    <lineage>
        <taxon>Eukaryota</taxon>
        <taxon>Sar</taxon>
        <taxon>Alveolata</taxon>
        <taxon>Dinophyceae</taxon>
        <taxon>Suessiales</taxon>
        <taxon>Symbiodiniaceae</taxon>
        <taxon>Durusdinium</taxon>
    </lineage>
</organism>
<dbReference type="PANTHER" id="PTHR42923:SF17">
    <property type="entry name" value="AMINE OXIDASE DOMAIN-CONTAINING PROTEIN"/>
    <property type="match status" value="1"/>
</dbReference>
<dbReference type="SUPFAM" id="SSF53335">
    <property type="entry name" value="S-adenosyl-L-methionine-dependent methyltransferases"/>
    <property type="match status" value="1"/>
</dbReference>
<sequence length="923" mass="104069">MVSMSPVNYAGLALYFVVLAISMIASYCSTKSGARRGASGLLIAVTWFYILRFTINYPKTSWYQDGLNLFDVAYADVIWGQETGNWGYTQMLLCWAIVGTVWTINAPLYYQLFGLFGAMSGSYCLILPEHRREREEDRDTVHISLLVACLMAFLCVWMLPMSKTYRELSWWLWGLHVCLIVPKVLGLGRLGPRVHKGIVYLVLAFLSCLTHLASSRSPWPSSDCQISISVDVLASSLLTISFMTEQLSSPISLLLWTLVLYIASPGFALGAFLAFYHHDLHSLIVTALQSQVARVFGQESTAWMNLGYWKSAKSYGEACQSLAEVIGQEAQLCEADEVLCVGCGQGQELQFFRERFHPTRLQGLDAHGTRPEAPEEIRVGRVEEMAHGVNHIRCGEFSKILAVDCVYHFQKARFLRDSAKLARESLSMTDVVLRPDAPWWIRLLLCAMNIQWSNHWTEPQYRKALEEAGFSKISWKSLEPHVLSQLPGLSSLAPYLDYVLIHAEVKKHPRPLAAVIGSGMSGLIAAHLLEATHDVVIFEAGPKCGLVGLQEDLGGVAVDVPLRFMMPHYYQELLQVIRQLKIPTKAVPYNAAYQCGDEMLLVTSTSWFTHICQHAKYVPYLARLMFTVFFRPELPNETFLEYMKRHKLHDHEAYRIYSLHLSWMLSCTYEQANGTPAGVILGFIRASNPFVRMYQSSGNILRVYPTMRALQDRLLEGKVLKVNSPVAPFNGSREIDGTMYDAVIVATDAPAAGYLLGGEWQAMLSKIHYQKGRIIVHKDPALMPPKKEDWRTFNVREDGPDSTCQITVWLNKFWGRDDLSENLFETWNPAQECSPDLKVKDVQLSRATYTTAMHELWSWIQEKQGQDGFYVAGAYTLEGMSLLEQACQSAQRAVAALQRDCRASATDEHPAANSCQLKEKKLI</sequence>
<feature type="transmembrane region" description="Helical" evidence="1">
    <location>
        <begin position="253"/>
        <end position="276"/>
    </location>
</feature>
<reference evidence="2 3" key="1">
    <citation type="submission" date="2024-02" db="EMBL/GenBank/DDBJ databases">
        <authorList>
            <person name="Chen Y."/>
            <person name="Shah S."/>
            <person name="Dougan E. K."/>
            <person name="Thang M."/>
            <person name="Chan C."/>
        </authorList>
    </citation>
    <scope>NUCLEOTIDE SEQUENCE [LARGE SCALE GENOMIC DNA]</scope>
</reference>
<name>A0ABP0JD56_9DINO</name>
<dbReference type="SUPFAM" id="SSF51905">
    <property type="entry name" value="FAD/NAD(P)-binding domain"/>
    <property type="match status" value="1"/>
</dbReference>
<keyword evidence="1" id="KW-0472">Membrane</keyword>
<dbReference type="Proteomes" id="UP001642484">
    <property type="component" value="Unassembled WGS sequence"/>
</dbReference>
<gene>
    <name evidence="2" type="ORF">CCMP2556_LOCUS10796</name>
</gene>
<feature type="transmembrane region" description="Helical" evidence="1">
    <location>
        <begin position="197"/>
        <end position="214"/>
    </location>
</feature>
<dbReference type="Gene3D" id="3.50.50.60">
    <property type="entry name" value="FAD/NAD(P)-binding domain"/>
    <property type="match status" value="1"/>
</dbReference>
<feature type="transmembrane region" description="Helical" evidence="1">
    <location>
        <begin position="140"/>
        <end position="159"/>
    </location>
</feature>
<comment type="caution">
    <text evidence="2">The sequence shown here is derived from an EMBL/GenBank/DDBJ whole genome shotgun (WGS) entry which is preliminary data.</text>
</comment>